<comment type="caution">
    <text evidence="2">The sequence shown here is derived from an EMBL/GenBank/DDBJ whole genome shotgun (WGS) entry which is preliminary data.</text>
</comment>
<gene>
    <name evidence="2" type="ORF">KP79_PYT04523</name>
</gene>
<dbReference type="Proteomes" id="UP000242188">
    <property type="component" value="Unassembled WGS sequence"/>
</dbReference>
<dbReference type="SUPFAM" id="SSF48452">
    <property type="entry name" value="TPR-like"/>
    <property type="match status" value="1"/>
</dbReference>
<evidence type="ECO:0000313" key="2">
    <source>
        <dbReference type="EMBL" id="OWF49727.1"/>
    </source>
</evidence>
<dbReference type="Pfam" id="PF00515">
    <property type="entry name" value="TPR_1"/>
    <property type="match status" value="1"/>
</dbReference>
<keyword evidence="3" id="KW-1185">Reference proteome</keyword>
<name>A0A210QLW8_MIZYE</name>
<dbReference type="InterPro" id="IPR019734">
    <property type="entry name" value="TPR_rpt"/>
</dbReference>
<keyword evidence="1" id="KW-0802">TPR repeat</keyword>
<dbReference type="GO" id="GO:0016853">
    <property type="term" value="F:isomerase activity"/>
    <property type="evidence" value="ECO:0007669"/>
    <property type="project" value="UniProtKB-KW"/>
</dbReference>
<evidence type="ECO:0000256" key="1">
    <source>
        <dbReference type="PROSITE-ProRule" id="PRU00339"/>
    </source>
</evidence>
<sequence>MEIMETEECLEVSLPRLDRSGLFSKTIIVEGVGLARPLEQTTCSVIVDAKDFPASSRQYSAETSLVFTIGELDGEQDLFIDKCITTMRKEEVAMFQSNEAFDWFDRPCVVTINLQHFDNPPGWPLLTNSQKYEQAKQHKQTGVELFKQEEIKSAFRQFSRATKYLLLIDKGLDVPGDIDKLLYQCHLNLAACQLRFPSAADHVITNCTKALILDHKNVKGHVRRGQAYLAKGDYSAAAQDFNKGLQFNPNNKFIQNLLTIAQNGQRAENKQLSSGLSQMFT</sequence>
<evidence type="ECO:0000313" key="3">
    <source>
        <dbReference type="Proteomes" id="UP000242188"/>
    </source>
</evidence>
<dbReference type="InterPro" id="IPR050754">
    <property type="entry name" value="FKBP4/5/8-like"/>
</dbReference>
<dbReference type="AlphaFoldDB" id="A0A210QLW8"/>
<keyword evidence="2" id="KW-0413">Isomerase</keyword>
<proteinExistence type="predicted"/>
<dbReference type="Gene3D" id="1.25.40.10">
    <property type="entry name" value="Tetratricopeptide repeat domain"/>
    <property type="match status" value="1"/>
</dbReference>
<dbReference type="SMART" id="SM00028">
    <property type="entry name" value="TPR"/>
    <property type="match status" value="1"/>
</dbReference>
<feature type="repeat" description="TPR" evidence="1">
    <location>
        <begin position="218"/>
        <end position="251"/>
    </location>
</feature>
<dbReference type="InterPro" id="IPR011990">
    <property type="entry name" value="TPR-like_helical_dom_sf"/>
</dbReference>
<accession>A0A210QLW8</accession>
<protein>
    <submittedName>
        <fullName evidence="2">Peptidyl-prolyl cis-trans isomerase FKBP4</fullName>
    </submittedName>
</protein>
<dbReference type="PANTHER" id="PTHR46512:SF10">
    <property type="entry name" value="FK506-BINDING PROTEIN-LIKE"/>
    <property type="match status" value="1"/>
</dbReference>
<organism evidence="2 3">
    <name type="scientific">Mizuhopecten yessoensis</name>
    <name type="common">Japanese scallop</name>
    <name type="synonym">Patinopecten yessoensis</name>
    <dbReference type="NCBI Taxonomy" id="6573"/>
    <lineage>
        <taxon>Eukaryota</taxon>
        <taxon>Metazoa</taxon>
        <taxon>Spiralia</taxon>
        <taxon>Lophotrochozoa</taxon>
        <taxon>Mollusca</taxon>
        <taxon>Bivalvia</taxon>
        <taxon>Autobranchia</taxon>
        <taxon>Pteriomorphia</taxon>
        <taxon>Pectinida</taxon>
        <taxon>Pectinoidea</taxon>
        <taxon>Pectinidae</taxon>
        <taxon>Mizuhopecten</taxon>
    </lineage>
</organism>
<dbReference type="STRING" id="6573.A0A210QLW8"/>
<dbReference type="PROSITE" id="PS50005">
    <property type="entry name" value="TPR"/>
    <property type="match status" value="1"/>
</dbReference>
<dbReference type="OrthoDB" id="433738at2759"/>
<dbReference type="PANTHER" id="PTHR46512">
    <property type="entry name" value="PEPTIDYLPROLYL ISOMERASE"/>
    <property type="match status" value="1"/>
</dbReference>
<dbReference type="EMBL" id="NEDP02002985">
    <property type="protein sequence ID" value="OWF49727.1"/>
    <property type="molecule type" value="Genomic_DNA"/>
</dbReference>
<reference evidence="2 3" key="1">
    <citation type="journal article" date="2017" name="Nat. Ecol. Evol.">
        <title>Scallop genome provides insights into evolution of bilaterian karyotype and development.</title>
        <authorList>
            <person name="Wang S."/>
            <person name="Zhang J."/>
            <person name="Jiao W."/>
            <person name="Li J."/>
            <person name="Xun X."/>
            <person name="Sun Y."/>
            <person name="Guo X."/>
            <person name="Huan P."/>
            <person name="Dong B."/>
            <person name="Zhang L."/>
            <person name="Hu X."/>
            <person name="Sun X."/>
            <person name="Wang J."/>
            <person name="Zhao C."/>
            <person name="Wang Y."/>
            <person name="Wang D."/>
            <person name="Huang X."/>
            <person name="Wang R."/>
            <person name="Lv J."/>
            <person name="Li Y."/>
            <person name="Zhang Z."/>
            <person name="Liu B."/>
            <person name="Lu W."/>
            <person name="Hui Y."/>
            <person name="Liang J."/>
            <person name="Zhou Z."/>
            <person name="Hou R."/>
            <person name="Li X."/>
            <person name="Liu Y."/>
            <person name="Li H."/>
            <person name="Ning X."/>
            <person name="Lin Y."/>
            <person name="Zhao L."/>
            <person name="Xing Q."/>
            <person name="Dou J."/>
            <person name="Li Y."/>
            <person name="Mao J."/>
            <person name="Guo H."/>
            <person name="Dou H."/>
            <person name="Li T."/>
            <person name="Mu C."/>
            <person name="Jiang W."/>
            <person name="Fu Q."/>
            <person name="Fu X."/>
            <person name="Miao Y."/>
            <person name="Liu J."/>
            <person name="Yu Q."/>
            <person name="Li R."/>
            <person name="Liao H."/>
            <person name="Li X."/>
            <person name="Kong Y."/>
            <person name="Jiang Z."/>
            <person name="Chourrout D."/>
            <person name="Li R."/>
            <person name="Bao Z."/>
        </authorList>
    </citation>
    <scope>NUCLEOTIDE SEQUENCE [LARGE SCALE GENOMIC DNA]</scope>
    <source>
        <strain evidence="2 3">PY_sf001</strain>
    </source>
</reference>